<dbReference type="OrthoDB" id="75724at2759"/>
<evidence type="ECO:0000256" key="7">
    <source>
        <dbReference type="ARBA" id="ARBA00022617"/>
    </source>
</evidence>
<gene>
    <name evidence="19" type="ORF">S7711_08819</name>
</gene>
<evidence type="ECO:0000256" key="5">
    <source>
        <dbReference type="ARBA" id="ARBA00022448"/>
    </source>
</evidence>
<keyword evidence="5 16" id="KW-0813">Transport</keyword>
<dbReference type="GO" id="GO:0046872">
    <property type="term" value="F:metal ion binding"/>
    <property type="evidence" value="ECO:0007669"/>
    <property type="project" value="UniProtKB-KW"/>
</dbReference>
<comment type="similarity">
    <text evidence="3 16">Belongs to the SFH5 family.</text>
</comment>
<evidence type="ECO:0000313" key="20">
    <source>
        <dbReference type="Proteomes" id="UP000028045"/>
    </source>
</evidence>
<evidence type="ECO:0000256" key="11">
    <source>
        <dbReference type="ARBA" id="ARBA00023004"/>
    </source>
</evidence>
<evidence type="ECO:0000256" key="15">
    <source>
        <dbReference type="ARBA" id="ARBA00024180"/>
    </source>
</evidence>
<feature type="compositionally biased region" description="Basic and acidic residues" evidence="17">
    <location>
        <begin position="289"/>
        <end position="300"/>
    </location>
</feature>
<dbReference type="SUPFAM" id="SSF52087">
    <property type="entry name" value="CRAL/TRIO domain"/>
    <property type="match status" value="1"/>
</dbReference>
<dbReference type="GO" id="GO:0043001">
    <property type="term" value="P:Golgi to plasma membrane protein transport"/>
    <property type="evidence" value="ECO:0007669"/>
    <property type="project" value="TreeGrafter"/>
</dbReference>
<feature type="compositionally biased region" description="Basic and acidic residues" evidence="17">
    <location>
        <begin position="383"/>
        <end position="392"/>
    </location>
</feature>
<comment type="catalytic activity">
    <reaction evidence="14">
        <text>a 1,2-diacyl-sn-glycero-3-phospho-(1D-myo-inositol)(in) = a 1,2-diacyl-sn-glycero-3-phospho-(1D-myo-inositol)(out)</text>
        <dbReference type="Rhea" id="RHEA:38691"/>
        <dbReference type="ChEBI" id="CHEBI:57880"/>
    </reaction>
    <physiologicalReaction direction="left-to-right" evidence="14">
        <dbReference type="Rhea" id="RHEA:38692"/>
    </physiologicalReaction>
</comment>
<name>A0A084AL64_STACB</name>
<dbReference type="InterPro" id="IPR042938">
    <property type="entry name" value="Sfh5"/>
</dbReference>
<dbReference type="PANTHER" id="PTHR47669">
    <property type="entry name" value="PHOSPHATIDYLINOSITOL TRANSFER PROTEIN SFH5"/>
    <property type="match status" value="1"/>
</dbReference>
<dbReference type="GO" id="GO:0005886">
    <property type="term" value="C:plasma membrane"/>
    <property type="evidence" value="ECO:0007669"/>
    <property type="project" value="TreeGrafter"/>
</dbReference>
<keyword evidence="8" id="KW-0479">Metal-binding</keyword>
<feature type="compositionally biased region" description="Basic and acidic residues" evidence="17">
    <location>
        <begin position="332"/>
        <end position="358"/>
    </location>
</feature>
<comment type="cofactor">
    <cofactor evidence="1">
        <name>heme b</name>
        <dbReference type="ChEBI" id="CHEBI:60344"/>
    </cofactor>
</comment>
<keyword evidence="7" id="KW-0349">Heme</keyword>
<dbReference type="GO" id="GO:0017157">
    <property type="term" value="P:regulation of exocytosis"/>
    <property type="evidence" value="ECO:0007669"/>
    <property type="project" value="TreeGrafter"/>
</dbReference>
<evidence type="ECO:0000256" key="9">
    <source>
        <dbReference type="ARBA" id="ARBA00022824"/>
    </source>
</evidence>
<accession>A0A084AL64</accession>
<organism evidence="19 20">
    <name type="scientific">Stachybotrys chartarum (strain CBS 109288 / IBT 7711)</name>
    <name type="common">Toxic black mold</name>
    <name type="synonym">Stilbospora chartarum</name>
    <dbReference type="NCBI Taxonomy" id="1280523"/>
    <lineage>
        <taxon>Eukaryota</taxon>
        <taxon>Fungi</taxon>
        <taxon>Dikarya</taxon>
        <taxon>Ascomycota</taxon>
        <taxon>Pezizomycotina</taxon>
        <taxon>Sordariomycetes</taxon>
        <taxon>Hypocreomycetidae</taxon>
        <taxon>Hypocreales</taxon>
        <taxon>Stachybotryaceae</taxon>
        <taxon>Stachybotrys</taxon>
    </lineage>
</organism>
<proteinExistence type="inferred from homology"/>
<keyword evidence="11" id="KW-0408">Iron</keyword>
<dbReference type="GO" id="GO:0032541">
    <property type="term" value="C:cortical endoplasmic reticulum"/>
    <property type="evidence" value="ECO:0007669"/>
    <property type="project" value="TreeGrafter"/>
</dbReference>
<evidence type="ECO:0000256" key="4">
    <source>
        <dbReference type="ARBA" id="ARBA00018320"/>
    </source>
</evidence>
<sequence>MSASASAPETPLAKLAQRLPDILTKANHTEMWGVELKDVQHAPTQVILTKFLRANNNDPVAAEQQLTSALEWRKEINPSALVTQTFSKTKFADLGFVTVHKDDADSNKTVVITWNIYGAVKDKKATFGDVDDFIKWRSALMELGVQQLKLNEITTPIPDGAEDPHQMIQVHDYLSVSFFRMDADVKAATRKVIPTMALAYPELLSHKYFVNVPTVMGFMYAAMKLVMAPATLRKFHPMSDGKSLALELPTLSSLPTEYGGKGGSVKEGLSIPLSEGTTKGGSVAPAVHAKTEAKELRSTVEETAGNEQKKSEPASTQNDVPVAAIENLSLTEQEKAEMPQKHNGSEVGQSKDKSRSEQEQLPAASTESPSVPPAVTGESTATPDEKPVSREN</sequence>
<comment type="function">
    <text evidence="15">Non-classical phosphatidylinositol (PtdIns) transfer protein (PITP), which exhibits PtdIns-binding/transfer activity in the absence of detectable PtdCho-binding/transfer activity. Regulates PtdIns(4,5)P2 homeostasis at the plasma membrane. Heme-binding protein that may play a role in organic oxidant-induced stress responses.</text>
</comment>
<dbReference type="GO" id="GO:0005789">
    <property type="term" value="C:endoplasmic reticulum membrane"/>
    <property type="evidence" value="ECO:0007669"/>
    <property type="project" value="UniProtKB-SubCell"/>
</dbReference>
<dbReference type="InterPro" id="IPR036273">
    <property type="entry name" value="CRAL/TRIO_N_dom_sf"/>
</dbReference>
<dbReference type="SUPFAM" id="SSF46938">
    <property type="entry name" value="CRAL/TRIO N-terminal domain"/>
    <property type="match status" value="1"/>
</dbReference>
<evidence type="ECO:0000256" key="1">
    <source>
        <dbReference type="ARBA" id="ARBA00001970"/>
    </source>
</evidence>
<dbReference type="Gene3D" id="3.40.525.10">
    <property type="entry name" value="CRAL-TRIO lipid binding domain"/>
    <property type="match status" value="1"/>
</dbReference>
<evidence type="ECO:0000256" key="12">
    <source>
        <dbReference type="ARBA" id="ARBA00023055"/>
    </source>
</evidence>
<reference evidence="19 20" key="1">
    <citation type="journal article" date="2014" name="BMC Genomics">
        <title>Comparative genome sequencing reveals chemotype-specific gene clusters in the toxigenic black mold Stachybotrys.</title>
        <authorList>
            <person name="Semeiks J."/>
            <person name="Borek D."/>
            <person name="Otwinowski Z."/>
            <person name="Grishin N.V."/>
        </authorList>
    </citation>
    <scope>NUCLEOTIDE SEQUENCE [LARGE SCALE GENOMIC DNA]</scope>
    <source>
        <strain evidence="20">CBS 109288 / IBT 7711</strain>
    </source>
</reference>
<dbReference type="InterPro" id="IPR001251">
    <property type="entry name" value="CRAL-TRIO_dom"/>
</dbReference>
<keyword evidence="12 16" id="KW-0445">Lipid transport</keyword>
<evidence type="ECO:0000256" key="6">
    <source>
        <dbReference type="ARBA" id="ARBA00022490"/>
    </source>
</evidence>
<dbReference type="EMBL" id="KL648675">
    <property type="protein sequence ID" value="KEY66043.1"/>
    <property type="molecule type" value="Genomic_DNA"/>
</dbReference>
<keyword evidence="13 16" id="KW-0472">Membrane</keyword>
<dbReference type="AlphaFoldDB" id="A0A084AL64"/>
<dbReference type="HOGENOM" id="CLU_045138_2_0_1"/>
<evidence type="ECO:0000256" key="16">
    <source>
        <dbReference type="RuleBase" id="RU367059"/>
    </source>
</evidence>
<dbReference type="CDD" id="cd00170">
    <property type="entry name" value="SEC14"/>
    <property type="match status" value="1"/>
</dbReference>
<evidence type="ECO:0000259" key="18">
    <source>
        <dbReference type="PROSITE" id="PS50191"/>
    </source>
</evidence>
<evidence type="ECO:0000256" key="2">
    <source>
        <dbReference type="ARBA" id="ARBA00004406"/>
    </source>
</evidence>
<dbReference type="PROSITE" id="PS50191">
    <property type="entry name" value="CRAL_TRIO"/>
    <property type="match status" value="1"/>
</dbReference>
<evidence type="ECO:0000256" key="17">
    <source>
        <dbReference type="SAM" id="MobiDB-lite"/>
    </source>
</evidence>
<keyword evidence="20" id="KW-1185">Reference proteome</keyword>
<dbReference type="GO" id="GO:0005829">
    <property type="term" value="C:cytosol"/>
    <property type="evidence" value="ECO:0007669"/>
    <property type="project" value="TreeGrafter"/>
</dbReference>
<dbReference type="GO" id="GO:0008526">
    <property type="term" value="F:phosphatidylinositol transfer activity"/>
    <property type="evidence" value="ECO:0007669"/>
    <property type="project" value="UniProtKB-UniRule"/>
</dbReference>
<evidence type="ECO:0000256" key="14">
    <source>
        <dbReference type="ARBA" id="ARBA00024146"/>
    </source>
</evidence>
<keyword evidence="9 16" id="KW-0256">Endoplasmic reticulum</keyword>
<evidence type="ECO:0000256" key="3">
    <source>
        <dbReference type="ARBA" id="ARBA00006667"/>
    </source>
</evidence>
<comment type="subcellular location">
    <subcellularLocation>
        <location evidence="16">Cytoplasm</location>
    </subcellularLocation>
    <subcellularLocation>
        <location evidence="2 16">Endoplasmic reticulum membrane</location>
        <topology evidence="2 16">Peripheral membrane protein</topology>
    </subcellularLocation>
    <subcellularLocation>
        <location evidence="16">Microsome membrane</location>
        <topology evidence="16">Peripheral membrane protein</topology>
    </subcellularLocation>
</comment>
<evidence type="ECO:0000313" key="19">
    <source>
        <dbReference type="EMBL" id="KEY66043.1"/>
    </source>
</evidence>
<dbReference type="Pfam" id="PF03765">
    <property type="entry name" value="CRAL_TRIO_N"/>
    <property type="match status" value="1"/>
</dbReference>
<keyword evidence="10 16" id="KW-0492">Microsome</keyword>
<feature type="region of interest" description="Disordered" evidence="17">
    <location>
        <begin position="256"/>
        <end position="392"/>
    </location>
</feature>
<keyword evidence="6 16" id="KW-0963">Cytoplasm</keyword>
<evidence type="ECO:0000256" key="8">
    <source>
        <dbReference type="ARBA" id="ARBA00022723"/>
    </source>
</evidence>
<evidence type="ECO:0000256" key="13">
    <source>
        <dbReference type="ARBA" id="ARBA00023136"/>
    </source>
</evidence>
<dbReference type="Proteomes" id="UP000028045">
    <property type="component" value="Unassembled WGS sequence"/>
</dbReference>
<feature type="domain" description="CRAL-TRIO" evidence="18">
    <location>
        <begin position="87"/>
        <end position="266"/>
    </location>
</feature>
<dbReference type="PANTHER" id="PTHR47669:SF1">
    <property type="entry name" value="PHOSPHATIDYLINOSITOL TRANSFER PROTEIN SFH5"/>
    <property type="match status" value="1"/>
</dbReference>
<protein>
    <recommendedName>
        <fullName evidence="4 16">Phosphatidylinositol transfer protein SFH5</fullName>
        <shortName evidence="16">PITP SFH5</shortName>
    </recommendedName>
</protein>
<evidence type="ECO:0000256" key="10">
    <source>
        <dbReference type="ARBA" id="ARBA00022848"/>
    </source>
</evidence>
<dbReference type="Pfam" id="PF00650">
    <property type="entry name" value="CRAL_TRIO"/>
    <property type="match status" value="1"/>
</dbReference>
<dbReference type="InterPro" id="IPR011074">
    <property type="entry name" value="CRAL/TRIO_N_dom"/>
</dbReference>
<dbReference type="SMART" id="SM00516">
    <property type="entry name" value="SEC14"/>
    <property type="match status" value="1"/>
</dbReference>
<dbReference type="InterPro" id="IPR036865">
    <property type="entry name" value="CRAL-TRIO_dom_sf"/>
</dbReference>